<comment type="cofactor">
    <cofactor evidence="1">
        <name>Mn(2+)</name>
        <dbReference type="ChEBI" id="CHEBI:29035"/>
    </cofactor>
</comment>
<dbReference type="AlphaFoldDB" id="A0A347WL50"/>
<dbReference type="EMBL" id="CP023434">
    <property type="protein sequence ID" value="AXY25807.1"/>
    <property type="molecule type" value="Genomic_DNA"/>
</dbReference>
<dbReference type="Gene3D" id="3.90.79.10">
    <property type="entry name" value="Nucleoside Triphosphate Pyrophosphohydrolase"/>
    <property type="match status" value="1"/>
</dbReference>
<dbReference type="RefSeq" id="WP_118990707.1">
    <property type="nucleotide sequence ID" value="NZ_CP023434.1"/>
</dbReference>
<evidence type="ECO:0000256" key="4">
    <source>
        <dbReference type="ARBA" id="ARBA00022801"/>
    </source>
</evidence>
<evidence type="ECO:0000256" key="6">
    <source>
        <dbReference type="ARBA" id="ARBA00023211"/>
    </source>
</evidence>
<keyword evidence="5" id="KW-0460">Magnesium</keyword>
<dbReference type="PANTHER" id="PTHR12992">
    <property type="entry name" value="NUDIX HYDROLASE"/>
    <property type="match status" value="1"/>
</dbReference>
<evidence type="ECO:0000256" key="1">
    <source>
        <dbReference type="ARBA" id="ARBA00001936"/>
    </source>
</evidence>
<reference evidence="8 9" key="1">
    <citation type="submission" date="2017-09" db="EMBL/GenBank/DDBJ databases">
        <title>Complete genome sequence of Oxytococcus suis strain ZY16052.</title>
        <authorList>
            <person name="Li F."/>
        </authorList>
    </citation>
    <scope>NUCLEOTIDE SEQUENCE [LARGE SCALE GENOMIC DNA]</scope>
    <source>
        <strain evidence="8 9">ZY16052</strain>
    </source>
</reference>
<evidence type="ECO:0000256" key="2">
    <source>
        <dbReference type="ARBA" id="ARBA00001946"/>
    </source>
</evidence>
<dbReference type="PANTHER" id="PTHR12992:SF11">
    <property type="entry name" value="MITOCHONDRIAL COENZYME A DIPHOSPHATASE NUDT8"/>
    <property type="match status" value="1"/>
</dbReference>
<gene>
    <name evidence="8" type="ORF">CL176_07250</name>
</gene>
<evidence type="ECO:0000256" key="5">
    <source>
        <dbReference type="ARBA" id="ARBA00022842"/>
    </source>
</evidence>
<dbReference type="InterPro" id="IPR045121">
    <property type="entry name" value="CoAse"/>
</dbReference>
<keyword evidence="3" id="KW-0479">Metal-binding</keyword>
<evidence type="ECO:0000256" key="3">
    <source>
        <dbReference type="ARBA" id="ARBA00022723"/>
    </source>
</evidence>
<dbReference type="InterPro" id="IPR000086">
    <property type="entry name" value="NUDIX_hydrolase_dom"/>
</dbReference>
<organism evidence="8 9">
    <name type="scientific">Suicoccus acidiformans</name>
    <dbReference type="NCBI Taxonomy" id="2036206"/>
    <lineage>
        <taxon>Bacteria</taxon>
        <taxon>Bacillati</taxon>
        <taxon>Bacillota</taxon>
        <taxon>Bacilli</taxon>
        <taxon>Lactobacillales</taxon>
        <taxon>Aerococcaceae</taxon>
        <taxon>Suicoccus</taxon>
    </lineage>
</organism>
<sequence length="209" mass="24031">MIDKIQSILADYQPDILGKQRKFAVLLPLIKVHDAYHVLYQVRAKHISQGGQTSFPGGSVEVDESFQEAALRETREELQLEAANIRLLGEIDYIVSEWAIVHCFVGEIIGIAYEDIVANEEVAYLFLVPLDTLVNLKPIHYDIEFETVQDDEFPLHLVSRDQSLPIHRRHTVSIYNLPNEELLWGFTANLTERFIQILQQDASFRKDTK</sequence>
<keyword evidence="9" id="KW-1185">Reference proteome</keyword>
<evidence type="ECO:0000313" key="8">
    <source>
        <dbReference type="EMBL" id="AXY25807.1"/>
    </source>
</evidence>
<dbReference type="Pfam" id="PF00293">
    <property type="entry name" value="NUDIX"/>
    <property type="match status" value="1"/>
</dbReference>
<evidence type="ECO:0000313" key="9">
    <source>
        <dbReference type="Proteomes" id="UP000263232"/>
    </source>
</evidence>
<name>A0A347WL50_9LACT</name>
<accession>A0A347WL50</accession>
<dbReference type="GO" id="GO:0010945">
    <property type="term" value="F:coenzyme A diphosphatase activity"/>
    <property type="evidence" value="ECO:0007669"/>
    <property type="project" value="InterPro"/>
</dbReference>
<proteinExistence type="predicted"/>
<dbReference type="SUPFAM" id="SSF55811">
    <property type="entry name" value="Nudix"/>
    <property type="match status" value="1"/>
</dbReference>
<protein>
    <submittedName>
        <fullName evidence="8">Coenzyme A pyrophosphatase</fullName>
    </submittedName>
</protein>
<dbReference type="Proteomes" id="UP000263232">
    <property type="component" value="Chromosome"/>
</dbReference>
<feature type="domain" description="Nudix hydrolase" evidence="7">
    <location>
        <begin position="20"/>
        <end position="150"/>
    </location>
</feature>
<dbReference type="InterPro" id="IPR015797">
    <property type="entry name" value="NUDIX_hydrolase-like_dom_sf"/>
</dbReference>
<keyword evidence="6" id="KW-0464">Manganese</keyword>
<dbReference type="PROSITE" id="PS51462">
    <property type="entry name" value="NUDIX"/>
    <property type="match status" value="1"/>
</dbReference>
<dbReference type="KEGG" id="abae:CL176_07250"/>
<comment type="cofactor">
    <cofactor evidence="2">
        <name>Mg(2+)</name>
        <dbReference type="ChEBI" id="CHEBI:18420"/>
    </cofactor>
</comment>
<evidence type="ECO:0000259" key="7">
    <source>
        <dbReference type="PROSITE" id="PS51462"/>
    </source>
</evidence>
<dbReference type="GO" id="GO:0046872">
    <property type="term" value="F:metal ion binding"/>
    <property type="evidence" value="ECO:0007669"/>
    <property type="project" value="UniProtKB-KW"/>
</dbReference>
<dbReference type="OrthoDB" id="9802805at2"/>
<keyword evidence="4" id="KW-0378">Hydrolase</keyword>
<dbReference type="CDD" id="cd03426">
    <property type="entry name" value="NUDIX_CoAse_Nudt7"/>
    <property type="match status" value="1"/>
</dbReference>